<gene>
    <name evidence="3" type="ORF">GIS00_06110</name>
</gene>
<protein>
    <submittedName>
        <fullName evidence="3">Methyltransferase</fullName>
    </submittedName>
</protein>
<evidence type="ECO:0000256" key="1">
    <source>
        <dbReference type="ARBA" id="ARBA00022603"/>
    </source>
</evidence>
<evidence type="ECO:0000313" key="3">
    <source>
        <dbReference type="EMBL" id="MTD13517.1"/>
    </source>
</evidence>
<dbReference type="Proteomes" id="UP000460221">
    <property type="component" value="Unassembled WGS sequence"/>
</dbReference>
<dbReference type="EMBL" id="WLYK01000001">
    <property type="protein sequence ID" value="MTD13517.1"/>
    <property type="molecule type" value="Genomic_DNA"/>
</dbReference>
<dbReference type="PANTHER" id="PTHR43542:SF1">
    <property type="entry name" value="METHYLTRANSFERASE"/>
    <property type="match status" value="1"/>
</dbReference>
<accession>A0A7K1FHB3</accession>
<comment type="caution">
    <text evidence="3">The sequence shown here is derived from an EMBL/GenBank/DDBJ whole genome shotgun (WGS) entry which is preliminary data.</text>
</comment>
<dbReference type="GO" id="GO:0003676">
    <property type="term" value="F:nucleic acid binding"/>
    <property type="evidence" value="ECO:0007669"/>
    <property type="project" value="InterPro"/>
</dbReference>
<dbReference type="Pfam" id="PF03602">
    <property type="entry name" value="Cons_hypoth95"/>
    <property type="match status" value="1"/>
</dbReference>
<dbReference type="AlphaFoldDB" id="A0A7K1FHB3"/>
<dbReference type="SUPFAM" id="SSF53335">
    <property type="entry name" value="S-adenosyl-L-methionine-dependent methyltransferases"/>
    <property type="match status" value="1"/>
</dbReference>
<dbReference type="GO" id="GO:0008168">
    <property type="term" value="F:methyltransferase activity"/>
    <property type="evidence" value="ECO:0007669"/>
    <property type="project" value="UniProtKB-KW"/>
</dbReference>
<dbReference type="InterPro" id="IPR002052">
    <property type="entry name" value="DNA_methylase_N6_adenine_CS"/>
</dbReference>
<evidence type="ECO:0000256" key="2">
    <source>
        <dbReference type="ARBA" id="ARBA00022679"/>
    </source>
</evidence>
<dbReference type="InterPro" id="IPR004398">
    <property type="entry name" value="RNA_MeTrfase_RsmD"/>
</dbReference>
<sequence>MTRIVAGRFGGRVLSTPNGTTTRPTSERVRAALGNALESTGGLAGARVLDLYAGSGALGLELVSRGAASVDLVDSDRAALTAARENVRRLDLADAVRVVPASALAFAGGPHPQPYDIVLADPPYDLAGPDLTAVLAALVAAGGCAPGADVVIERSVRSGDLDWPPPLTARREKRYGDTVLHWGEAPGVGPA</sequence>
<dbReference type="PROSITE" id="PS00092">
    <property type="entry name" value="N6_MTASE"/>
    <property type="match status" value="1"/>
</dbReference>
<keyword evidence="2 3" id="KW-0808">Transferase</keyword>
<name>A0A7K1FHB3_9ACTN</name>
<organism evidence="3 4">
    <name type="scientific">Nakamurella alba</name>
    <dbReference type="NCBI Taxonomy" id="2665158"/>
    <lineage>
        <taxon>Bacteria</taxon>
        <taxon>Bacillati</taxon>
        <taxon>Actinomycetota</taxon>
        <taxon>Actinomycetes</taxon>
        <taxon>Nakamurellales</taxon>
        <taxon>Nakamurellaceae</taxon>
        <taxon>Nakamurella</taxon>
    </lineage>
</organism>
<dbReference type="RefSeq" id="WP_154767364.1">
    <property type="nucleotide sequence ID" value="NZ_WLYK01000001.1"/>
</dbReference>
<dbReference type="CDD" id="cd02440">
    <property type="entry name" value="AdoMet_MTases"/>
    <property type="match status" value="1"/>
</dbReference>
<dbReference type="PANTHER" id="PTHR43542">
    <property type="entry name" value="METHYLTRANSFERASE"/>
    <property type="match status" value="1"/>
</dbReference>
<keyword evidence="4" id="KW-1185">Reference proteome</keyword>
<evidence type="ECO:0000313" key="4">
    <source>
        <dbReference type="Proteomes" id="UP000460221"/>
    </source>
</evidence>
<dbReference type="GO" id="GO:0031167">
    <property type="term" value="P:rRNA methylation"/>
    <property type="evidence" value="ECO:0007669"/>
    <property type="project" value="InterPro"/>
</dbReference>
<keyword evidence="1 3" id="KW-0489">Methyltransferase</keyword>
<proteinExistence type="predicted"/>
<reference evidence="3 4" key="1">
    <citation type="submission" date="2019-11" db="EMBL/GenBank/DDBJ databases">
        <authorList>
            <person name="Jiang L.-Q."/>
        </authorList>
    </citation>
    <scope>NUCLEOTIDE SEQUENCE [LARGE SCALE GENOMIC DNA]</scope>
    <source>
        <strain evidence="3 4">YIM 132087</strain>
    </source>
</reference>
<dbReference type="InterPro" id="IPR029063">
    <property type="entry name" value="SAM-dependent_MTases_sf"/>
</dbReference>
<dbReference type="Gene3D" id="3.40.50.150">
    <property type="entry name" value="Vaccinia Virus protein VP39"/>
    <property type="match status" value="1"/>
</dbReference>
<dbReference type="PIRSF" id="PIRSF004553">
    <property type="entry name" value="CHP00095"/>
    <property type="match status" value="1"/>
</dbReference>